<dbReference type="PROSITE" id="PS50949">
    <property type="entry name" value="HTH_GNTR"/>
    <property type="match status" value="1"/>
</dbReference>
<dbReference type="STRING" id="619304.SAMN05421760_102123"/>
<dbReference type="Pfam" id="PF00392">
    <property type="entry name" value="GntR"/>
    <property type="match status" value="1"/>
</dbReference>
<dbReference type="EMBL" id="FTOE01000002">
    <property type="protein sequence ID" value="SIS55141.1"/>
    <property type="molecule type" value="Genomic_DNA"/>
</dbReference>
<dbReference type="CDD" id="cd00609">
    <property type="entry name" value="AAT_like"/>
    <property type="match status" value="1"/>
</dbReference>
<dbReference type="PANTHER" id="PTHR46577:SF1">
    <property type="entry name" value="HTH-TYPE TRANSCRIPTIONAL REGULATORY PROTEIN GABR"/>
    <property type="match status" value="1"/>
</dbReference>
<evidence type="ECO:0000256" key="5">
    <source>
        <dbReference type="ARBA" id="ARBA00023163"/>
    </source>
</evidence>
<dbReference type="InterPro" id="IPR015424">
    <property type="entry name" value="PyrdxlP-dep_Trfase"/>
</dbReference>
<dbReference type="SUPFAM" id="SSF46785">
    <property type="entry name" value="Winged helix' DNA-binding domain"/>
    <property type="match status" value="1"/>
</dbReference>
<comment type="similarity">
    <text evidence="1">In the C-terminal section; belongs to the class-I pyridoxal-phosphate-dependent aminotransferase family.</text>
</comment>
<dbReference type="CDD" id="cd07377">
    <property type="entry name" value="WHTH_GntR"/>
    <property type="match status" value="1"/>
</dbReference>
<dbReference type="InterPro" id="IPR004839">
    <property type="entry name" value="Aminotransferase_I/II_large"/>
</dbReference>
<name>A0A1N7K0R9_9GAMM</name>
<dbReference type="SMART" id="SM00345">
    <property type="entry name" value="HTH_GNTR"/>
    <property type="match status" value="1"/>
</dbReference>
<reference evidence="8" key="1">
    <citation type="submission" date="2017-01" db="EMBL/GenBank/DDBJ databases">
        <authorList>
            <person name="Varghese N."/>
            <person name="Submissions S."/>
        </authorList>
    </citation>
    <scope>NUCLEOTIDE SEQUENCE [LARGE SCALE GENOMIC DNA]</scope>
    <source>
        <strain evidence="8">DSM 22306</strain>
    </source>
</reference>
<sequence length="473" mass="52969">MIQDSGLHFAIDRSRKTPIFEQLCEMIRKLAHTGVLKKGTALPATRVLAEELDVSRSTVVSAYEQLVAEGYLQGRRGSGYTVCAIGAVELPHTNITDDTSKAEKVASLRPLTPGQPDMRLFPYRHWAKTVARVCRTNPEAMMTGAGSFGNDSLRQAIANHVREWRGLECSPQQIIVTAGATDALNICFRTLVNTGQAVGIEDPGYKPILRFVSSQGLTPVFLDIDQDGAKLPEKKVSPHIVVLTPSHQYPLGGVMSLQRRWEYIRWANTNHAWIIEDDYDSELRYSGRPIPAMASFDNLNRTIYIGSFSKVFSNTLRLGYLIVPHCLIAPIRQTMDNYGLKAGLMPQQALSEFIDSGDFYRHLRRVRKIYNERRKFLVDELSKNFSHFGSVQNHPAGMQLVFHLNNTLQDSEIAQRAKEAGIALEPLSESTMRNLGYNGFILGFCGYSQDEMSDALDKLHTVFSMVKKVRSDA</sequence>
<dbReference type="InterPro" id="IPR036390">
    <property type="entry name" value="WH_DNA-bd_sf"/>
</dbReference>
<dbReference type="OrthoDB" id="9808770at2"/>
<evidence type="ECO:0000259" key="6">
    <source>
        <dbReference type="PROSITE" id="PS50949"/>
    </source>
</evidence>
<dbReference type="GO" id="GO:0003677">
    <property type="term" value="F:DNA binding"/>
    <property type="evidence" value="ECO:0007669"/>
    <property type="project" value="UniProtKB-KW"/>
</dbReference>
<dbReference type="Gene3D" id="3.40.640.10">
    <property type="entry name" value="Type I PLP-dependent aspartate aminotransferase-like (Major domain)"/>
    <property type="match status" value="1"/>
</dbReference>
<dbReference type="GO" id="GO:0030170">
    <property type="term" value="F:pyridoxal phosphate binding"/>
    <property type="evidence" value="ECO:0007669"/>
    <property type="project" value="InterPro"/>
</dbReference>
<dbReference type="SUPFAM" id="SSF53383">
    <property type="entry name" value="PLP-dependent transferases"/>
    <property type="match status" value="1"/>
</dbReference>
<dbReference type="PANTHER" id="PTHR46577">
    <property type="entry name" value="HTH-TYPE TRANSCRIPTIONAL REGULATORY PROTEIN GABR"/>
    <property type="match status" value="1"/>
</dbReference>
<gene>
    <name evidence="7" type="ORF">SAMN05421760_102123</name>
</gene>
<proteinExistence type="inferred from homology"/>
<evidence type="ECO:0000256" key="4">
    <source>
        <dbReference type="ARBA" id="ARBA00023125"/>
    </source>
</evidence>
<dbReference type="GO" id="GO:0003700">
    <property type="term" value="F:DNA-binding transcription factor activity"/>
    <property type="evidence" value="ECO:0007669"/>
    <property type="project" value="InterPro"/>
</dbReference>
<dbReference type="Proteomes" id="UP000185999">
    <property type="component" value="Unassembled WGS sequence"/>
</dbReference>
<keyword evidence="5" id="KW-0804">Transcription</keyword>
<keyword evidence="2" id="KW-0663">Pyridoxal phosphate</keyword>
<evidence type="ECO:0000313" key="8">
    <source>
        <dbReference type="Proteomes" id="UP000185999"/>
    </source>
</evidence>
<dbReference type="PRINTS" id="PR00035">
    <property type="entry name" value="HTHGNTR"/>
</dbReference>
<evidence type="ECO:0000256" key="3">
    <source>
        <dbReference type="ARBA" id="ARBA00023015"/>
    </source>
</evidence>
<dbReference type="Pfam" id="PF00155">
    <property type="entry name" value="Aminotran_1_2"/>
    <property type="match status" value="1"/>
</dbReference>
<dbReference type="InterPro" id="IPR051446">
    <property type="entry name" value="HTH_trans_reg/aminotransferase"/>
</dbReference>
<accession>A0A1N7K0R9</accession>
<dbReference type="InterPro" id="IPR036388">
    <property type="entry name" value="WH-like_DNA-bd_sf"/>
</dbReference>
<keyword evidence="3" id="KW-0805">Transcription regulation</keyword>
<organism evidence="7 8">
    <name type="scientific">Neptunomonas antarctica</name>
    <dbReference type="NCBI Taxonomy" id="619304"/>
    <lineage>
        <taxon>Bacteria</taxon>
        <taxon>Pseudomonadati</taxon>
        <taxon>Pseudomonadota</taxon>
        <taxon>Gammaproteobacteria</taxon>
        <taxon>Oceanospirillales</taxon>
        <taxon>Oceanospirillaceae</taxon>
        <taxon>Neptunomonas</taxon>
    </lineage>
</organism>
<dbReference type="InterPro" id="IPR015421">
    <property type="entry name" value="PyrdxlP-dep_Trfase_major"/>
</dbReference>
<evidence type="ECO:0000256" key="2">
    <source>
        <dbReference type="ARBA" id="ARBA00022898"/>
    </source>
</evidence>
<keyword evidence="4" id="KW-0238">DNA-binding</keyword>
<evidence type="ECO:0000256" key="1">
    <source>
        <dbReference type="ARBA" id="ARBA00005384"/>
    </source>
</evidence>
<dbReference type="Gene3D" id="1.10.10.10">
    <property type="entry name" value="Winged helix-like DNA-binding domain superfamily/Winged helix DNA-binding domain"/>
    <property type="match status" value="1"/>
</dbReference>
<keyword evidence="8" id="KW-1185">Reference proteome</keyword>
<dbReference type="InterPro" id="IPR000524">
    <property type="entry name" value="Tscrpt_reg_HTH_GntR"/>
</dbReference>
<protein>
    <submittedName>
        <fullName evidence="7">Transcriptional regulator, GntR family</fullName>
    </submittedName>
</protein>
<feature type="domain" description="HTH gntR-type" evidence="6">
    <location>
        <begin position="17"/>
        <end position="85"/>
    </location>
</feature>
<evidence type="ECO:0000313" key="7">
    <source>
        <dbReference type="EMBL" id="SIS55141.1"/>
    </source>
</evidence>
<dbReference type="RefSeq" id="WP_054340965.1">
    <property type="nucleotide sequence ID" value="NZ_FTOE01000002.1"/>
</dbReference>
<dbReference type="AlphaFoldDB" id="A0A1N7K0R9"/>